<dbReference type="Gene3D" id="3.40.395.10">
    <property type="entry name" value="Adenoviral Proteinase, Chain A"/>
    <property type="match status" value="1"/>
</dbReference>
<accession>A0A9Q1JGB0</accession>
<keyword evidence="3" id="KW-1185">Reference proteome</keyword>
<sequence>MYVTNPEFASVSDHAVTLDVKDGVGFSSVSQMAVYFTNPEFASVHNEEDYGKTIRGAGSSCSEGGQQGSLMDEEWGMSSGSEYVPSETGSSIEDTVSMVDESCEAVGGSSSKGDDAEEVHADSTEDSGKGKSQKKRREPTMEGRRWRRKAAGDGFMFDKEGRGLKGVVPEPYQKEAIEETILKPILEYRPFSMQRELTAAPVKAWVLWRKAFRLPGRLPPLSVYDVALFTGLPVTGKIVEFGEDDLSTTELVRMVRLRMAQYVTEKSDNLKSEKGRKRPVFRNYIKVIKKLLNANKALEKLELWLSLYAWRVMSGVMFLRTPYRAAWSVQKYMEDVCEMGEYMWAEAVWRVLIEAVEEIQWKLKGPVFDVQMNGFSLLTQVIPVLHPQEEEMLLPTVRAFMNTDGFRDYILDGEELRAEKGKHVDALRMLEFWESHTHELEAQLNRYAAPAAQQDTRHQPGVSRMFSLVLKLSTLAKERMIWHRLHVGKMMPVHRSPHENSSSWCWRLGSQVQCPGCTLGRQQIVHMPRRTGGDTAATYDPGIEFVHHAPPTTADSAAADHEACVQPPVGDSEDRVTTPEQDGEIPGEIERTSSDAGDVGCRDDSGGNNSNIVTHMRRKPQSQRPAVVHCNPFTDPTRLWVLEGYISAPLSAMEMELVTKGRGHAGVSVEAHVSKLVTRPHPCGSKGGSRGQVTLHNKGRISGVICDNFKATPQPDVRYRSFLVYDSLPSPAAKTKRELLDSTRIAFVLTFLYSITYVDAGQWEVITPKCPEQKNGHDYGVFVMAFMNLLSLKADGFEFDQDCVAHYRDKCLLSFI</sequence>
<dbReference type="InterPro" id="IPR038765">
    <property type="entry name" value="Papain-like_cys_pep_sf"/>
</dbReference>
<dbReference type="OrthoDB" id="723791at2759"/>
<comment type="caution">
    <text evidence="2">The sequence shown here is derived from an EMBL/GenBank/DDBJ whole genome shotgun (WGS) entry which is preliminary data.</text>
</comment>
<dbReference type="AlphaFoldDB" id="A0A9Q1JGB0"/>
<dbReference type="EMBL" id="JAKOGI010001938">
    <property type="protein sequence ID" value="KAJ8423572.1"/>
    <property type="molecule type" value="Genomic_DNA"/>
</dbReference>
<organism evidence="2 3">
    <name type="scientific">Carnegiea gigantea</name>
    <dbReference type="NCBI Taxonomy" id="171969"/>
    <lineage>
        <taxon>Eukaryota</taxon>
        <taxon>Viridiplantae</taxon>
        <taxon>Streptophyta</taxon>
        <taxon>Embryophyta</taxon>
        <taxon>Tracheophyta</taxon>
        <taxon>Spermatophyta</taxon>
        <taxon>Magnoliopsida</taxon>
        <taxon>eudicotyledons</taxon>
        <taxon>Gunneridae</taxon>
        <taxon>Pentapetalae</taxon>
        <taxon>Caryophyllales</taxon>
        <taxon>Cactineae</taxon>
        <taxon>Cactaceae</taxon>
        <taxon>Cactoideae</taxon>
        <taxon>Echinocereeae</taxon>
        <taxon>Carnegiea</taxon>
    </lineage>
</organism>
<gene>
    <name evidence="2" type="ORF">Cgig2_013325</name>
</gene>
<dbReference type="Proteomes" id="UP001153076">
    <property type="component" value="Unassembled WGS sequence"/>
</dbReference>
<evidence type="ECO:0008006" key="4">
    <source>
        <dbReference type="Google" id="ProtNLM"/>
    </source>
</evidence>
<evidence type="ECO:0000256" key="1">
    <source>
        <dbReference type="SAM" id="MobiDB-lite"/>
    </source>
</evidence>
<proteinExistence type="predicted"/>
<evidence type="ECO:0000313" key="3">
    <source>
        <dbReference type="Proteomes" id="UP001153076"/>
    </source>
</evidence>
<evidence type="ECO:0000313" key="2">
    <source>
        <dbReference type="EMBL" id="KAJ8423572.1"/>
    </source>
</evidence>
<reference evidence="2" key="1">
    <citation type="submission" date="2022-04" db="EMBL/GenBank/DDBJ databases">
        <title>Carnegiea gigantea Genome sequencing and assembly v2.</title>
        <authorList>
            <person name="Copetti D."/>
            <person name="Sanderson M.J."/>
            <person name="Burquez A."/>
            <person name="Wojciechowski M.F."/>
        </authorList>
    </citation>
    <scope>NUCLEOTIDE SEQUENCE</scope>
    <source>
        <strain evidence="2">SGP5-SGP5p</strain>
        <tissue evidence="2">Aerial part</tissue>
    </source>
</reference>
<feature type="region of interest" description="Disordered" evidence="1">
    <location>
        <begin position="56"/>
        <end position="145"/>
    </location>
</feature>
<name>A0A9Q1JGB0_9CARY</name>
<dbReference type="SUPFAM" id="SSF54001">
    <property type="entry name" value="Cysteine proteinases"/>
    <property type="match status" value="1"/>
</dbReference>
<protein>
    <recommendedName>
        <fullName evidence="4">Ubiquitin-like protease family profile domain-containing protein</fullName>
    </recommendedName>
</protein>
<feature type="region of interest" description="Disordered" evidence="1">
    <location>
        <begin position="567"/>
        <end position="627"/>
    </location>
</feature>
<feature type="compositionally biased region" description="Basic and acidic residues" evidence="1">
    <location>
        <begin position="112"/>
        <end position="129"/>
    </location>
</feature>